<protein>
    <recommendedName>
        <fullName evidence="5">SbsA Ig-like domain-containing protein</fullName>
    </recommendedName>
</protein>
<keyword evidence="2" id="KW-1133">Transmembrane helix</keyword>
<sequence length="499" mass="51724">MADRTPPPDRPRPDRVRADRLPLTGAPRARAERSQFRRFRRTSAATLLVLAVAAAGLGTAAVLRGPTLQAGSVNPAATIARPDQRLVLHADQSLQPVDAAQVSVIPETPFSVESSGADVTLTFGGILDYATDYEVRVDGVTGEGTGLTGSIDYSFRTPDIDVYSLLRRGGAAAGADKPDDQILRSGLSSGADSSTDVVLEAPRIQQYAVAGDALAVILLDAEGGSTLAVSQAGATPATVFTPTGSRIQNLHASTTAGLFGYTVNGGTDAQGRDYQNALFTFDPLDASGRPKEVTGFDGAPLRVVDWQFVPGSSSLVAQSTDQQLYLIDPLGSGGPTPLGRHVEMRDFLAGGLKLVVADPAGTSTIDLADGVVEPLDQAVPDADPALYPAAIATLPNGATVRQYDAVDYSSGSAAQSSVILYADADGTRELYRPAAAGSRIRSFCLSPNGQYLAVETIAAGAVGDGYALPGYSEMTTYFVAVADGSVERGVPGFQADWCG</sequence>
<dbReference type="Proteomes" id="UP001165580">
    <property type="component" value="Unassembled WGS sequence"/>
</dbReference>
<organism evidence="3 4">
    <name type="scientific">Herbiconiux gentiana</name>
    <dbReference type="NCBI Taxonomy" id="2970912"/>
    <lineage>
        <taxon>Bacteria</taxon>
        <taxon>Bacillati</taxon>
        <taxon>Actinomycetota</taxon>
        <taxon>Actinomycetes</taxon>
        <taxon>Micrococcales</taxon>
        <taxon>Microbacteriaceae</taxon>
        <taxon>Herbiconiux</taxon>
    </lineage>
</organism>
<feature type="region of interest" description="Disordered" evidence="1">
    <location>
        <begin position="1"/>
        <end position="35"/>
    </location>
</feature>
<keyword evidence="2" id="KW-0472">Membrane</keyword>
<proteinExistence type="predicted"/>
<accession>A0ABT2GK84</accession>
<evidence type="ECO:0000256" key="1">
    <source>
        <dbReference type="SAM" id="MobiDB-lite"/>
    </source>
</evidence>
<comment type="caution">
    <text evidence="3">The sequence shown here is derived from an EMBL/GenBank/DDBJ whole genome shotgun (WGS) entry which is preliminary data.</text>
</comment>
<dbReference type="SUPFAM" id="SSF82171">
    <property type="entry name" value="DPP6 N-terminal domain-like"/>
    <property type="match status" value="1"/>
</dbReference>
<feature type="compositionally biased region" description="Basic and acidic residues" evidence="1">
    <location>
        <begin position="1"/>
        <end position="20"/>
    </location>
</feature>
<gene>
    <name evidence="3" type="ORF">NVV95_11555</name>
</gene>
<dbReference type="EMBL" id="JANTEZ010000004">
    <property type="protein sequence ID" value="MCS5715186.1"/>
    <property type="molecule type" value="Genomic_DNA"/>
</dbReference>
<reference evidence="3" key="1">
    <citation type="submission" date="2022-08" db="EMBL/GenBank/DDBJ databases">
        <authorList>
            <person name="Deng Y."/>
            <person name="Han X.-F."/>
            <person name="Zhang Y.-Q."/>
        </authorList>
    </citation>
    <scope>NUCLEOTIDE SEQUENCE</scope>
    <source>
        <strain evidence="3">CPCC 205716</strain>
    </source>
</reference>
<evidence type="ECO:0000313" key="3">
    <source>
        <dbReference type="EMBL" id="MCS5715186.1"/>
    </source>
</evidence>
<evidence type="ECO:0000313" key="4">
    <source>
        <dbReference type="Proteomes" id="UP001165580"/>
    </source>
</evidence>
<keyword evidence="4" id="KW-1185">Reference proteome</keyword>
<feature type="transmembrane region" description="Helical" evidence="2">
    <location>
        <begin position="43"/>
        <end position="63"/>
    </location>
</feature>
<evidence type="ECO:0008006" key="5">
    <source>
        <dbReference type="Google" id="ProtNLM"/>
    </source>
</evidence>
<keyword evidence="2" id="KW-0812">Transmembrane</keyword>
<evidence type="ECO:0000256" key="2">
    <source>
        <dbReference type="SAM" id="Phobius"/>
    </source>
</evidence>
<name>A0ABT2GK84_9MICO</name>
<dbReference type="RefSeq" id="WP_259486695.1">
    <property type="nucleotide sequence ID" value="NZ_JANTEZ010000004.1"/>
</dbReference>